<evidence type="ECO:0000313" key="2">
    <source>
        <dbReference type="Proteomes" id="UP001530377"/>
    </source>
</evidence>
<dbReference type="Gene3D" id="3.40.50.1240">
    <property type="entry name" value="Phosphoglycerate mutase-like"/>
    <property type="match status" value="1"/>
</dbReference>
<dbReference type="Proteomes" id="UP001530377">
    <property type="component" value="Unassembled WGS sequence"/>
</dbReference>
<dbReference type="InterPro" id="IPR013078">
    <property type="entry name" value="His_Pase_superF_clade-1"/>
</dbReference>
<dbReference type="InterPro" id="IPR050275">
    <property type="entry name" value="PGM_Phosphatase"/>
</dbReference>
<dbReference type="EMBL" id="JALLPB020000145">
    <property type="protein sequence ID" value="KAL3816505.1"/>
    <property type="molecule type" value="Genomic_DNA"/>
</dbReference>
<dbReference type="InterPro" id="IPR029033">
    <property type="entry name" value="His_PPase_superfam"/>
</dbReference>
<gene>
    <name evidence="1" type="ORF">ACHAXA_011310</name>
</gene>
<accession>A0ABD3RWD5</accession>
<dbReference type="SUPFAM" id="SSF53254">
    <property type="entry name" value="Phosphoglycerate mutase-like"/>
    <property type="match status" value="1"/>
</dbReference>
<organism evidence="1 2">
    <name type="scientific">Cyclostephanos tholiformis</name>
    <dbReference type="NCBI Taxonomy" id="382380"/>
    <lineage>
        <taxon>Eukaryota</taxon>
        <taxon>Sar</taxon>
        <taxon>Stramenopiles</taxon>
        <taxon>Ochrophyta</taxon>
        <taxon>Bacillariophyta</taxon>
        <taxon>Coscinodiscophyceae</taxon>
        <taxon>Thalassiosirophycidae</taxon>
        <taxon>Stephanodiscales</taxon>
        <taxon>Stephanodiscaceae</taxon>
        <taxon>Cyclostephanos</taxon>
    </lineage>
</organism>
<evidence type="ECO:0000313" key="1">
    <source>
        <dbReference type="EMBL" id="KAL3816505.1"/>
    </source>
</evidence>
<dbReference type="CDD" id="cd07067">
    <property type="entry name" value="HP_PGM_like"/>
    <property type="match status" value="1"/>
</dbReference>
<proteinExistence type="predicted"/>
<sequence>MMIRRIAAQPQGHVALLFGRMQSRSQGTAAIARHTNEQIVLKLHHEPTHFNSTIRLKSPINDFSSLSLKRDDGDYYFEAHSEAFFSALKSRMESTQYETIQSPIGKPRATDMDLVEASYAAKDHESYDKILVLMRHGEAKHNVFEREYARTNGAPREKANDDQNYPVDPSLTGKGCGQMLDVSRRTAIFFNKETGLQPDLVVVSPLRRAIQAAIISFPTYTAPLSLSNTPWICHPLCMEQANGNKRGFVSSSKELKQIFTGVDFTLLEEVLIDENVDKFNSGGKVPLLESKIDLMRRTNEFLTWIKNRDERVIVVSSHATWLHSLCAFSLQYESGSKDLEMFKKGELRSVGIKFQ</sequence>
<comment type="caution">
    <text evidence="1">The sequence shown here is derived from an EMBL/GenBank/DDBJ whole genome shotgun (WGS) entry which is preliminary data.</text>
</comment>
<name>A0ABD3RWD5_9STRA</name>
<reference evidence="1 2" key="1">
    <citation type="submission" date="2024-10" db="EMBL/GenBank/DDBJ databases">
        <title>Updated reference genomes for cyclostephanoid diatoms.</title>
        <authorList>
            <person name="Roberts W.R."/>
            <person name="Alverson A.J."/>
        </authorList>
    </citation>
    <scope>NUCLEOTIDE SEQUENCE [LARGE SCALE GENOMIC DNA]</scope>
    <source>
        <strain evidence="1 2">AJA228-03</strain>
    </source>
</reference>
<dbReference type="PANTHER" id="PTHR48100">
    <property type="entry name" value="BROAD-SPECIFICITY PHOSPHATASE YOR283W-RELATED"/>
    <property type="match status" value="1"/>
</dbReference>
<keyword evidence="2" id="KW-1185">Reference proteome</keyword>
<evidence type="ECO:0008006" key="3">
    <source>
        <dbReference type="Google" id="ProtNLM"/>
    </source>
</evidence>
<protein>
    <recommendedName>
        <fullName evidence="3">Phosphoglycerate mutase-like protein</fullName>
    </recommendedName>
</protein>
<dbReference type="PANTHER" id="PTHR48100:SF33">
    <property type="entry name" value="PEPTIDASE S54 RHOMBOID DOMAIN-CONTAINING PROTEIN"/>
    <property type="match status" value="1"/>
</dbReference>
<dbReference type="AlphaFoldDB" id="A0ABD3RWD5"/>